<reference evidence="1" key="1">
    <citation type="submission" date="2021-06" db="EMBL/GenBank/DDBJ databases">
        <title>Parelaphostrongylus tenuis whole genome reference sequence.</title>
        <authorList>
            <person name="Garwood T.J."/>
            <person name="Larsen P.A."/>
            <person name="Fountain-Jones N.M."/>
            <person name="Garbe J.R."/>
            <person name="Macchietto M.G."/>
            <person name="Kania S.A."/>
            <person name="Gerhold R.W."/>
            <person name="Richards J.E."/>
            <person name="Wolf T.M."/>
        </authorList>
    </citation>
    <scope>NUCLEOTIDE SEQUENCE</scope>
    <source>
        <strain evidence="1">MNPRO001-30</strain>
        <tissue evidence="1">Meninges</tissue>
    </source>
</reference>
<organism evidence="1 2">
    <name type="scientific">Parelaphostrongylus tenuis</name>
    <name type="common">Meningeal worm</name>
    <dbReference type="NCBI Taxonomy" id="148309"/>
    <lineage>
        <taxon>Eukaryota</taxon>
        <taxon>Metazoa</taxon>
        <taxon>Ecdysozoa</taxon>
        <taxon>Nematoda</taxon>
        <taxon>Chromadorea</taxon>
        <taxon>Rhabditida</taxon>
        <taxon>Rhabditina</taxon>
        <taxon>Rhabditomorpha</taxon>
        <taxon>Strongyloidea</taxon>
        <taxon>Metastrongylidae</taxon>
        <taxon>Parelaphostrongylus</taxon>
    </lineage>
</organism>
<name>A0AAD5QW99_PARTN</name>
<protein>
    <submittedName>
        <fullName evidence="1">Uncharacterized protein</fullName>
    </submittedName>
</protein>
<comment type="caution">
    <text evidence="1">The sequence shown here is derived from an EMBL/GenBank/DDBJ whole genome shotgun (WGS) entry which is preliminary data.</text>
</comment>
<dbReference type="Proteomes" id="UP001196413">
    <property type="component" value="Unassembled WGS sequence"/>
</dbReference>
<dbReference type="AlphaFoldDB" id="A0AAD5QW99"/>
<gene>
    <name evidence="1" type="ORF">KIN20_024408</name>
</gene>
<proteinExistence type="predicted"/>
<sequence>MVGSLVAADAMMLGTSEKCDFCHLMRNFSPSSDGVPETLGKDVWIDDFVSIFEGLGFEQYFPVTKLYVKKTGKQHIKYNDSRYLHHPVSDI</sequence>
<evidence type="ECO:0000313" key="1">
    <source>
        <dbReference type="EMBL" id="KAJ1364329.1"/>
    </source>
</evidence>
<keyword evidence="2" id="KW-1185">Reference proteome</keyword>
<dbReference type="EMBL" id="JAHQIW010004945">
    <property type="protein sequence ID" value="KAJ1364329.1"/>
    <property type="molecule type" value="Genomic_DNA"/>
</dbReference>
<evidence type="ECO:0000313" key="2">
    <source>
        <dbReference type="Proteomes" id="UP001196413"/>
    </source>
</evidence>
<accession>A0AAD5QW99</accession>